<feature type="region of interest" description="Disordered" evidence="1">
    <location>
        <begin position="303"/>
        <end position="323"/>
    </location>
</feature>
<dbReference type="AlphaFoldDB" id="A0AA38LVM8"/>
<organism evidence="2 3">
    <name type="scientific">Dioszegia hungarica</name>
    <dbReference type="NCBI Taxonomy" id="4972"/>
    <lineage>
        <taxon>Eukaryota</taxon>
        <taxon>Fungi</taxon>
        <taxon>Dikarya</taxon>
        <taxon>Basidiomycota</taxon>
        <taxon>Agaricomycotina</taxon>
        <taxon>Tremellomycetes</taxon>
        <taxon>Tremellales</taxon>
        <taxon>Bulleribasidiaceae</taxon>
        <taxon>Dioszegia</taxon>
    </lineage>
</organism>
<dbReference type="EMBL" id="JAKWFO010000005">
    <property type="protein sequence ID" value="KAI9635521.1"/>
    <property type="molecule type" value="Genomic_DNA"/>
</dbReference>
<evidence type="ECO:0000313" key="3">
    <source>
        <dbReference type="Proteomes" id="UP001164286"/>
    </source>
</evidence>
<feature type="region of interest" description="Disordered" evidence="1">
    <location>
        <begin position="366"/>
        <end position="413"/>
    </location>
</feature>
<feature type="region of interest" description="Disordered" evidence="1">
    <location>
        <begin position="514"/>
        <end position="595"/>
    </location>
</feature>
<feature type="compositionally biased region" description="Polar residues" evidence="1">
    <location>
        <begin position="385"/>
        <end position="396"/>
    </location>
</feature>
<feature type="compositionally biased region" description="Polar residues" evidence="1">
    <location>
        <begin position="107"/>
        <end position="116"/>
    </location>
</feature>
<sequence length="709" mass="74469">MPFLPTFNDLKSVGSSFNPLNLFSDPPKGPNDEERLGEAGPGPSSLANRGASLKSDTSSSDSFDGEDGRRKSNAQGVSIQADERPKREKKKKVPMDSYIIVKPPPTNSKNALNLQIQLVVGKGGRGRSDSTGTSHTGPRTPSASVEPYFPRLGGPSTPPASAGSRITLGPVINGSSSKPIEGLERRSDTPPSEDDPSPLPSATLSAGTNGTVLRRINSRKSSSSSIPLSMNSASGQKRIQPMFNLNVHNVMHASVVTDAGTDAKVAKFGKRNIDIVDVGILEPTEIWQVAANSSTLFPPGATLEESRSRPMSMHSLTFPISPTSTRLADDGRVRTSIDILRPETIQEGGASAKRFFGKIGGAFKKKNAGDKEGGQGLVPGPSPTPNTGAFPSSSSMARGGSKDGGADHGVAVGPPTFGCSPSVIARRASAAALPSDSLAPPDSAPLAFSTPRNAQASNRPVAYSWTVKKWCKRNTDGWAANLVEAVANGVSMQGGTGVEAEDEVMFEWTKARGPAVTVTPRSRRSSFASKGHSRPPSTAPGMDSPSARASMRDAPLAAPLPGTPTLSARPQPTRRISAASSLSPHKAEPTIPDDSSIIYQTAEEDDSDPEDSETPWTCSLVVKRTGQRQVLGTLTPAPHHPKVVGQLKLPSRLETICLAQVAGSGVHVEKAKKEVSLSEEAVKDVVCVTALWLVAREGWNGLGKIKRGR</sequence>
<comment type="caution">
    <text evidence="2">The sequence shown here is derived from an EMBL/GenBank/DDBJ whole genome shotgun (WGS) entry which is preliminary data.</text>
</comment>
<feature type="compositionally biased region" description="Low complexity" evidence="1">
    <location>
        <begin position="52"/>
        <end position="62"/>
    </location>
</feature>
<evidence type="ECO:0000313" key="2">
    <source>
        <dbReference type="EMBL" id="KAI9635521.1"/>
    </source>
</evidence>
<proteinExistence type="predicted"/>
<reference evidence="2" key="1">
    <citation type="journal article" date="2022" name="G3 (Bethesda)">
        <title>High quality genome of the basidiomycete yeast Dioszegia hungarica PDD-24b-2 isolated from cloud water.</title>
        <authorList>
            <person name="Jarrige D."/>
            <person name="Haridas S."/>
            <person name="Bleykasten-Grosshans C."/>
            <person name="Joly M."/>
            <person name="Nadalig T."/>
            <person name="Sancelme M."/>
            <person name="Vuilleumier S."/>
            <person name="Grigoriev I.V."/>
            <person name="Amato P."/>
            <person name="Bringel F."/>
        </authorList>
    </citation>
    <scope>NUCLEOTIDE SEQUENCE</scope>
    <source>
        <strain evidence="2">PDD-24b-2</strain>
    </source>
</reference>
<accession>A0AA38LVM8</accession>
<feature type="compositionally biased region" description="Low complexity" evidence="1">
    <location>
        <begin position="434"/>
        <end position="447"/>
    </location>
</feature>
<name>A0AA38LVM8_9TREE</name>
<feature type="region of interest" description="Disordered" evidence="1">
    <location>
        <begin position="1"/>
        <end position="210"/>
    </location>
</feature>
<feature type="compositionally biased region" description="Low complexity" evidence="1">
    <location>
        <begin position="554"/>
        <end position="568"/>
    </location>
</feature>
<feature type="compositionally biased region" description="Polar residues" evidence="1">
    <location>
        <begin position="314"/>
        <end position="323"/>
    </location>
</feature>
<dbReference type="RefSeq" id="XP_052945298.1">
    <property type="nucleotide sequence ID" value="XM_053088603.1"/>
</dbReference>
<protein>
    <submittedName>
        <fullName evidence="2">Uncharacterized protein</fullName>
    </submittedName>
</protein>
<feature type="region of interest" description="Disordered" evidence="1">
    <location>
        <begin position="434"/>
        <end position="459"/>
    </location>
</feature>
<gene>
    <name evidence="2" type="ORF">MKK02DRAFT_32924</name>
</gene>
<dbReference type="Proteomes" id="UP001164286">
    <property type="component" value="Unassembled WGS sequence"/>
</dbReference>
<dbReference type="GeneID" id="77727808"/>
<evidence type="ECO:0000256" key="1">
    <source>
        <dbReference type="SAM" id="MobiDB-lite"/>
    </source>
</evidence>
<keyword evidence="3" id="KW-1185">Reference proteome</keyword>